<evidence type="ECO:0000313" key="4">
    <source>
        <dbReference type="EMBL" id="ODM96810.1"/>
    </source>
</evidence>
<dbReference type="GO" id="GO:0005737">
    <property type="term" value="C:cytoplasm"/>
    <property type="evidence" value="ECO:0007669"/>
    <property type="project" value="TreeGrafter"/>
</dbReference>
<feature type="short sequence motif" description="GXSXG" evidence="2">
    <location>
        <begin position="36"/>
        <end position="40"/>
    </location>
</feature>
<evidence type="ECO:0000313" key="5">
    <source>
        <dbReference type="Proteomes" id="UP000094527"/>
    </source>
</evidence>
<evidence type="ECO:0000256" key="1">
    <source>
        <dbReference type="ARBA" id="ARBA00023098"/>
    </source>
</evidence>
<proteinExistence type="predicted"/>
<protein>
    <submittedName>
        <fullName evidence="4">Patatin-like phospholipase domain-containing protein 2</fullName>
    </submittedName>
</protein>
<keyword evidence="2" id="KW-0378">Hydrolase</keyword>
<evidence type="ECO:0000259" key="3">
    <source>
        <dbReference type="PROSITE" id="PS51635"/>
    </source>
</evidence>
<dbReference type="GO" id="GO:0016020">
    <property type="term" value="C:membrane"/>
    <property type="evidence" value="ECO:0007669"/>
    <property type="project" value="TreeGrafter"/>
</dbReference>
<dbReference type="InterPro" id="IPR002641">
    <property type="entry name" value="PNPLA_dom"/>
</dbReference>
<dbReference type="GO" id="GO:0019433">
    <property type="term" value="P:triglyceride catabolic process"/>
    <property type="evidence" value="ECO:0007669"/>
    <property type="project" value="TreeGrafter"/>
</dbReference>
<dbReference type="OrthoDB" id="197155at2759"/>
<dbReference type="Pfam" id="PF01734">
    <property type="entry name" value="Patatin"/>
    <property type="match status" value="1"/>
</dbReference>
<dbReference type="FunFam" id="3.40.1090.10:FF:000017">
    <property type="entry name" value="Patatin-like phospholipase domain-containing protein 2"/>
    <property type="match status" value="1"/>
</dbReference>
<feature type="domain" description="PNPLA" evidence="3">
    <location>
        <begin position="3"/>
        <end position="170"/>
    </location>
</feature>
<reference evidence="4 5" key="1">
    <citation type="journal article" date="2016" name="Genome Biol. Evol.">
        <title>Gene Family Evolution Reflects Adaptation to Soil Environmental Stressors in the Genome of the Collembolan Orchesella cincta.</title>
        <authorList>
            <person name="Faddeeva-Vakhrusheva A."/>
            <person name="Derks M.F."/>
            <person name="Anvar S.Y."/>
            <person name="Agamennone V."/>
            <person name="Suring W."/>
            <person name="Smit S."/>
            <person name="van Straalen N.M."/>
            <person name="Roelofs D."/>
        </authorList>
    </citation>
    <scope>NUCLEOTIDE SEQUENCE [LARGE SCALE GENOMIC DNA]</scope>
    <source>
        <tissue evidence="4">Mixed pool</tissue>
    </source>
</reference>
<dbReference type="GO" id="GO:0055088">
    <property type="term" value="P:lipid homeostasis"/>
    <property type="evidence" value="ECO:0007669"/>
    <property type="project" value="TreeGrafter"/>
</dbReference>
<keyword evidence="2" id="KW-0442">Lipid degradation</keyword>
<dbReference type="EMBL" id="LJIJ01000501">
    <property type="protein sequence ID" value="ODM96810.1"/>
    <property type="molecule type" value="Genomic_DNA"/>
</dbReference>
<dbReference type="Proteomes" id="UP000094527">
    <property type="component" value="Unassembled WGS sequence"/>
</dbReference>
<feature type="active site" description="Nucleophile" evidence="2">
    <location>
        <position position="38"/>
    </location>
</feature>
<keyword evidence="5" id="KW-1185">Reference proteome</keyword>
<dbReference type="GO" id="GO:0004806">
    <property type="term" value="F:triacylglycerol lipase activity"/>
    <property type="evidence" value="ECO:0007669"/>
    <property type="project" value="TreeGrafter"/>
</dbReference>
<dbReference type="AlphaFoldDB" id="A0A1D2MUN9"/>
<dbReference type="CDD" id="cd07218">
    <property type="entry name" value="Pat_iPLA2"/>
    <property type="match status" value="1"/>
</dbReference>
<dbReference type="InterPro" id="IPR033562">
    <property type="entry name" value="PLPL"/>
</dbReference>
<name>A0A1D2MUN9_ORCCI</name>
<dbReference type="SUPFAM" id="SSF52151">
    <property type="entry name" value="FabD/lysophospholipase-like"/>
    <property type="match status" value="2"/>
</dbReference>
<dbReference type="STRING" id="48709.A0A1D2MUN9"/>
<dbReference type="OMA" id="DQLNNTM"/>
<evidence type="ECO:0000256" key="2">
    <source>
        <dbReference type="PROSITE-ProRule" id="PRU01161"/>
    </source>
</evidence>
<feature type="active site" description="Proton acceptor" evidence="2">
    <location>
        <position position="157"/>
    </location>
</feature>
<dbReference type="PROSITE" id="PS51635">
    <property type="entry name" value="PNPLA"/>
    <property type="match status" value="1"/>
</dbReference>
<dbReference type="PANTHER" id="PTHR12406:SF41">
    <property type="entry name" value="BRUMMER, ISOFORM B-RELATED"/>
    <property type="match status" value="1"/>
</dbReference>
<feature type="short sequence motif" description="DGA/G" evidence="2">
    <location>
        <begin position="157"/>
        <end position="159"/>
    </location>
</feature>
<dbReference type="Gene3D" id="3.40.1090.10">
    <property type="entry name" value="Cytosolic phospholipase A2 catalytic domain"/>
    <property type="match status" value="2"/>
</dbReference>
<dbReference type="PANTHER" id="PTHR12406">
    <property type="entry name" value="CALCIUM-INDEPENDENT PHOSPHOLIPASE A2 IPLA2 -RELATED"/>
    <property type="match status" value="1"/>
</dbReference>
<sequence length="493" mass="54674">FNLSFAGCGFLGIYHVGVAACLKKYAPHLVVNKASGASAGAIAACCLLCDAPLGQITRDVLRIATLARAKTLGPFSPSFNIQKILRDGLEKILPEDAHLRVTGKLHISLTRVYDRQNVIVSQFNTREELIQALLCSAFIPFFSGFVPPTYQGYRYMDGGFTNNVPVIDQFTVSVNPFCGESDICPLDDSSRLFHAILSSGFIPIFSGWLPPKFQGVRYMDGCYSDNLPILDENTITVSPFCGESDICPRDKTVNLMQVNLSNTSIELSRQNLYRFSRTLFPPKAEILSKMCQQGFDDTLRFLARNDLIGCVSCMTMEPPMSLGEELDEMAAKNYEKIMSEESCHQCKAQKQAALLDSLPETVVTILQDAIESGNKGLFNWLFSHQSVRLLSLMTLPCLLPADMAYATALKIFETAPKLTYNLRVLSEAVIQLLARTLANISLSPATYSAKLTCQVAITEYSDDIESPDQVYMQRKPSILNKMNFGFTLNIDNW</sequence>
<comment type="caution">
    <text evidence="4">The sequence shown here is derived from an EMBL/GenBank/DDBJ whole genome shotgun (WGS) entry which is preliminary data.</text>
</comment>
<organism evidence="4 5">
    <name type="scientific">Orchesella cincta</name>
    <name type="common">Springtail</name>
    <name type="synonym">Podura cincta</name>
    <dbReference type="NCBI Taxonomy" id="48709"/>
    <lineage>
        <taxon>Eukaryota</taxon>
        <taxon>Metazoa</taxon>
        <taxon>Ecdysozoa</taxon>
        <taxon>Arthropoda</taxon>
        <taxon>Hexapoda</taxon>
        <taxon>Collembola</taxon>
        <taxon>Entomobryomorpha</taxon>
        <taxon>Entomobryoidea</taxon>
        <taxon>Orchesellidae</taxon>
        <taxon>Orchesellinae</taxon>
        <taxon>Orchesella</taxon>
    </lineage>
</organism>
<dbReference type="GO" id="GO:0005811">
    <property type="term" value="C:lipid droplet"/>
    <property type="evidence" value="ECO:0007669"/>
    <property type="project" value="TreeGrafter"/>
</dbReference>
<accession>A0A1D2MUN9</accession>
<keyword evidence="1 2" id="KW-0443">Lipid metabolism</keyword>
<feature type="short sequence motif" description="GXGXXG" evidence="2">
    <location>
        <begin position="7"/>
        <end position="12"/>
    </location>
</feature>
<dbReference type="InterPro" id="IPR016035">
    <property type="entry name" value="Acyl_Trfase/lysoPLipase"/>
</dbReference>
<gene>
    <name evidence="4" type="ORF">Ocin01_09872</name>
</gene>
<feature type="non-terminal residue" evidence="4">
    <location>
        <position position="1"/>
    </location>
</feature>